<comment type="caution">
    <text evidence="1">The sequence shown here is derived from an EMBL/GenBank/DDBJ whole genome shotgun (WGS) entry which is preliminary data.</text>
</comment>
<dbReference type="EMBL" id="BNAL01000014">
    <property type="protein sequence ID" value="GHG02278.1"/>
    <property type="molecule type" value="Genomic_DNA"/>
</dbReference>
<proteinExistence type="predicted"/>
<dbReference type="Proteomes" id="UP000632154">
    <property type="component" value="Unassembled WGS sequence"/>
</dbReference>
<sequence length="157" mass="17317">MLWAGGVLWALSAPPAEAQLYQRRDLLGEPYQAASFGPCREWGCRELGRTGPSHSGQSVTLQLLRQDIKLRLSLSPSGRVLGIEALAPASADRNAYWSRLTQQAFGQTFAPQRFAQCFASLRGDVAQARLHGGGGEHYGVQCFRRSGYAGIRLYFDW</sequence>
<evidence type="ECO:0000313" key="1">
    <source>
        <dbReference type="EMBL" id="GHG02278.1"/>
    </source>
</evidence>
<accession>A0ABQ3K3P0</accession>
<organism evidence="1 2">
    <name type="scientific">Deinococcus piscis</name>
    <dbReference type="NCBI Taxonomy" id="394230"/>
    <lineage>
        <taxon>Bacteria</taxon>
        <taxon>Thermotogati</taxon>
        <taxon>Deinococcota</taxon>
        <taxon>Deinococci</taxon>
        <taxon>Deinococcales</taxon>
        <taxon>Deinococcaceae</taxon>
        <taxon>Deinococcus</taxon>
    </lineage>
</organism>
<keyword evidence="2" id="KW-1185">Reference proteome</keyword>
<reference evidence="2" key="1">
    <citation type="journal article" date="2019" name="Int. J. Syst. Evol. Microbiol.">
        <title>The Global Catalogue of Microorganisms (GCM) 10K type strain sequencing project: providing services to taxonomists for standard genome sequencing and annotation.</title>
        <authorList>
            <consortium name="The Broad Institute Genomics Platform"/>
            <consortium name="The Broad Institute Genome Sequencing Center for Infectious Disease"/>
            <person name="Wu L."/>
            <person name="Ma J."/>
        </authorList>
    </citation>
    <scope>NUCLEOTIDE SEQUENCE [LARGE SCALE GENOMIC DNA]</scope>
    <source>
        <strain evidence="2">CGMCC 1.18439</strain>
    </source>
</reference>
<name>A0ABQ3K3P0_9DEIO</name>
<protein>
    <submittedName>
        <fullName evidence="1">Uncharacterized protein</fullName>
    </submittedName>
</protein>
<gene>
    <name evidence="1" type="ORF">GCM10017783_13160</name>
</gene>
<evidence type="ECO:0000313" key="2">
    <source>
        <dbReference type="Proteomes" id="UP000632154"/>
    </source>
</evidence>